<protein>
    <submittedName>
        <fullName evidence="2">Uncharacterized protein</fullName>
    </submittedName>
</protein>
<accession>A0A4R2BHT7</accession>
<evidence type="ECO:0000256" key="1">
    <source>
        <dbReference type="SAM" id="Phobius"/>
    </source>
</evidence>
<name>A0A4R2BHT7_9BACI</name>
<dbReference type="AlphaFoldDB" id="A0A4R2BHT7"/>
<sequence length="93" mass="10510">MTVFQLFSALIVAEIVLLMAYKYGIAKYKQYKNKKNLKVIGSTLKERITKTEETQSLAKAIINDMGTFEVKDEVDIEKIAKGIKVALKARGLR</sequence>
<keyword evidence="1" id="KW-0812">Transmembrane</keyword>
<keyword evidence="3" id="KW-1185">Reference proteome</keyword>
<keyword evidence="1" id="KW-0472">Membrane</keyword>
<evidence type="ECO:0000313" key="3">
    <source>
        <dbReference type="Proteomes" id="UP000295689"/>
    </source>
</evidence>
<dbReference type="Proteomes" id="UP000295689">
    <property type="component" value="Unassembled WGS sequence"/>
</dbReference>
<comment type="caution">
    <text evidence="2">The sequence shown here is derived from an EMBL/GenBank/DDBJ whole genome shotgun (WGS) entry which is preliminary data.</text>
</comment>
<organism evidence="2 3">
    <name type="scientific">Mesobacillus foraminis</name>
    <dbReference type="NCBI Taxonomy" id="279826"/>
    <lineage>
        <taxon>Bacteria</taxon>
        <taxon>Bacillati</taxon>
        <taxon>Bacillota</taxon>
        <taxon>Bacilli</taxon>
        <taxon>Bacillales</taxon>
        <taxon>Bacillaceae</taxon>
        <taxon>Mesobacillus</taxon>
    </lineage>
</organism>
<gene>
    <name evidence="2" type="ORF">EV146_105151</name>
</gene>
<evidence type="ECO:0000313" key="2">
    <source>
        <dbReference type="EMBL" id="TCN25494.1"/>
    </source>
</evidence>
<reference evidence="2 3" key="1">
    <citation type="journal article" date="2015" name="Stand. Genomic Sci.">
        <title>Genomic Encyclopedia of Bacterial and Archaeal Type Strains, Phase III: the genomes of soil and plant-associated and newly described type strains.</title>
        <authorList>
            <person name="Whitman W.B."/>
            <person name="Woyke T."/>
            <person name="Klenk H.P."/>
            <person name="Zhou Y."/>
            <person name="Lilburn T.G."/>
            <person name="Beck B.J."/>
            <person name="De Vos P."/>
            <person name="Vandamme P."/>
            <person name="Eisen J.A."/>
            <person name="Garrity G."/>
            <person name="Hugenholtz P."/>
            <person name="Kyrpides N.C."/>
        </authorList>
    </citation>
    <scope>NUCLEOTIDE SEQUENCE [LARGE SCALE GENOMIC DNA]</scope>
    <source>
        <strain evidence="2 3">CV53</strain>
    </source>
</reference>
<keyword evidence="1" id="KW-1133">Transmembrane helix</keyword>
<proteinExistence type="predicted"/>
<dbReference type="EMBL" id="SLVV01000005">
    <property type="protein sequence ID" value="TCN25494.1"/>
    <property type="molecule type" value="Genomic_DNA"/>
</dbReference>
<feature type="transmembrane region" description="Helical" evidence="1">
    <location>
        <begin position="6"/>
        <end position="25"/>
    </location>
</feature>
<dbReference type="RefSeq" id="WP_132005283.1">
    <property type="nucleotide sequence ID" value="NZ_JABUHM010000003.1"/>
</dbReference>